<sequence length="114" mass="12140">MFHHFCTPKLLYESSFVVLGPSSGLHTICFASASNGFPDLSSTVIIGASSILTGFSYLGDTEVDCISPSVMDCSPSSQTLQMLRQPVQTVSRKEMHGAALVLASPGWMVKPDQG</sequence>
<dbReference type="EMBL" id="HBGA01073736">
    <property type="protein sequence ID" value="CAD9016428.1"/>
    <property type="molecule type" value="Transcribed_RNA"/>
</dbReference>
<accession>A0A7S1NFD2</accession>
<proteinExistence type="predicted"/>
<reference evidence="1" key="1">
    <citation type="submission" date="2021-01" db="EMBL/GenBank/DDBJ databases">
        <authorList>
            <person name="Corre E."/>
            <person name="Pelletier E."/>
            <person name="Niang G."/>
            <person name="Scheremetjew M."/>
            <person name="Finn R."/>
            <person name="Kale V."/>
            <person name="Holt S."/>
            <person name="Cochrane G."/>
            <person name="Meng A."/>
            <person name="Brown T."/>
            <person name="Cohen L."/>
        </authorList>
    </citation>
    <scope>NUCLEOTIDE SEQUENCE</scope>
    <source>
        <strain evidence="1">NIES-381</strain>
    </source>
</reference>
<gene>
    <name evidence="1" type="ORF">EGYM00392_LOCUS27537</name>
</gene>
<evidence type="ECO:0000313" key="1">
    <source>
        <dbReference type="EMBL" id="CAD9016428.1"/>
    </source>
</evidence>
<name>A0A7S1NFD2_9EUGL</name>
<dbReference type="AlphaFoldDB" id="A0A7S1NFD2"/>
<organism evidence="1">
    <name type="scientific">Eutreptiella gymnastica</name>
    <dbReference type="NCBI Taxonomy" id="73025"/>
    <lineage>
        <taxon>Eukaryota</taxon>
        <taxon>Discoba</taxon>
        <taxon>Euglenozoa</taxon>
        <taxon>Euglenida</taxon>
        <taxon>Spirocuta</taxon>
        <taxon>Euglenophyceae</taxon>
        <taxon>Eutreptiales</taxon>
        <taxon>Eutreptiaceae</taxon>
        <taxon>Eutreptiella</taxon>
    </lineage>
</organism>
<protein>
    <submittedName>
        <fullName evidence="1">Uncharacterized protein</fullName>
    </submittedName>
</protein>